<evidence type="ECO:0000313" key="9">
    <source>
        <dbReference type="EMBL" id="PIL31768.1"/>
    </source>
</evidence>
<dbReference type="InterPro" id="IPR050877">
    <property type="entry name" value="EMX-VAX-Noto_Homeobox_TFs"/>
</dbReference>
<dbReference type="CDD" id="cd00086">
    <property type="entry name" value="homeodomain"/>
    <property type="match status" value="1"/>
</dbReference>
<evidence type="ECO:0000256" key="1">
    <source>
        <dbReference type="ARBA" id="ARBA00004123"/>
    </source>
</evidence>
<name>A0A2G8SDV9_9APHY</name>
<sequence length="520" mass="58947">MIPILQRIRDSAGTTARKFGTVASVAATDDYTFPNHRRFALPTPEPLTPQLLALGVDECSASRISSALLRVSLLLRRDFETGVQRLLRTQNHSSAVLSTFVTIYKRTIQQWTSYLLDDITPRVLRAQSLHRSLGEPSATEFIERKRPFNASAIPILEQFFEQNAFPSRLEKIELASKCDMDFKQIHIWFQNRRTRLRKEGKEPKRSQNNALLQELEKTVLDTLLPAEPEEHDDSDQSCRKLIRTPIAPSFDIVTPPHAFPSPYPPICSYDPFPEQARRSFELPWLRSALAVQKPRSDVVVDMDELTTAFASLALSTEEPEKCEAPNTLSPLSCTTYLTPCPPAPLPALLRFGHHSFPATLTERRIRSPRADPRFGRTFHPVGSQPSSYRSQRKAKQSVQSPRQCLSSSNSLPLPPAASDHCPDASLAICHPGHRIRYAKATLPPPRASRPRSLRYLIRRLAEVTLTPHCQHLQIFPLVYRWFTIVYQTCCHPILLCPKYGKHSCVRNSQPATHQNLHNEI</sequence>
<feature type="domain" description="Homeobox" evidence="8">
    <location>
        <begin position="139"/>
        <end position="199"/>
    </location>
</feature>
<dbReference type="EMBL" id="AYKW01000012">
    <property type="protein sequence ID" value="PIL31768.1"/>
    <property type="molecule type" value="Genomic_DNA"/>
</dbReference>
<evidence type="ECO:0000256" key="4">
    <source>
        <dbReference type="ARBA" id="ARBA00023242"/>
    </source>
</evidence>
<evidence type="ECO:0000256" key="5">
    <source>
        <dbReference type="PROSITE-ProRule" id="PRU00108"/>
    </source>
</evidence>
<dbReference type="InterPro" id="IPR009057">
    <property type="entry name" value="Homeodomain-like_sf"/>
</dbReference>
<evidence type="ECO:0000256" key="3">
    <source>
        <dbReference type="ARBA" id="ARBA00023155"/>
    </source>
</evidence>
<feature type="DNA-binding region" description="Homeobox" evidence="5">
    <location>
        <begin position="141"/>
        <end position="200"/>
    </location>
</feature>
<dbReference type="Pfam" id="PF00046">
    <property type="entry name" value="Homeodomain"/>
    <property type="match status" value="1"/>
</dbReference>
<dbReference type="AlphaFoldDB" id="A0A2G8SDV9"/>
<evidence type="ECO:0000259" key="8">
    <source>
        <dbReference type="PROSITE" id="PS50071"/>
    </source>
</evidence>
<organism evidence="9 10">
    <name type="scientific">Ganoderma sinense ZZ0214-1</name>
    <dbReference type="NCBI Taxonomy" id="1077348"/>
    <lineage>
        <taxon>Eukaryota</taxon>
        <taxon>Fungi</taxon>
        <taxon>Dikarya</taxon>
        <taxon>Basidiomycota</taxon>
        <taxon>Agaricomycotina</taxon>
        <taxon>Agaricomycetes</taxon>
        <taxon>Polyporales</taxon>
        <taxon>Polyporaceae</taxon>
        <taxon>Ganoderma</taxon>
    </lineage>
</organism>
<dbReference type="PANTHER" id="PTHR24339">
    <property type="entry name" value="HOMEOBOX PROTEIN EMX-RELATED"/>
    <property type="match status" value="1"/>
</dbReference>
<dbReference type="InterPro" id="IPR001356">
    <property type="entry name" value="HD"/>
</dbReference>
<dbReference type="PROSITE" id="PS50071">
    <property type="entry name" value="HOMEOBOX_2"/>
    <property type="match status" value="1"/>
</dbReference>
<dbReference type="SMART" id="SM00389">
    <property type="entry name" value="HOX"/>
    <property type="match status" value="1"/>
</dbReference>
<accession>A0A2G8SDV9</accession>
<gene>
    <name evidence="9" type="ORF">GSI_06472</name>
</gene>
<evidence type="ECO:0000256" key="2">
    <source>
        <dbReference type="ARBA" id="ARBA00023125"/>
    </source>
</evidence>
<dbReference type="PANTHER" id="PTHR24339:SF28">
    <property type="entry name" value="E5-RELATED"/>
    <property type="match status" value="1"/>
</dbReference>
<evidence type="ECO:0000313" key="10">
    <source>
        <dbReference type="Proteomes" id="UP000230002"/>
    </source>
</evidence>
<feature type="region of interest" description="Disordered" evidence="7">
    <location>
        <begin position="362"/>
        <end position="417"/>
    </location>
</feature>
<evidence type="ECO:0000256" key="7">
    <source>
        <dbReference type="SAM" id="MobiDB-lite"/>
    </source>
</evidence>
<keyword evidence="10" id="KW-1185">Reference proteome</keyword>
<evidence type="ECO:0000256" key="6">
    <source>
        <dbReference type="RuleBase" id="RU000682"/>
    </source>
</evidence>
<dbReference type="OrthoDB" id="6159439at2759"/>
<dbReference type="GO" id="GO:0000981">
    <property type="term" value="F:DNA-binding transcription factor activity, RNA polymerase II-specific"/>
    <property type="evidence" value="ECO:0007669"/>
    <property type="project" value="TreeGrafter"/>
</dbReference>
<dbReference type="Proteomes" id="UP000230002">
    <property type="component" value="Unassembled WGS sequence"/>
</dbReference>
<comment type="subcellular location">
    <subcellularLocation>
        <location evidence="1 5 6">Nucleus</location>
    </subcellularLocation>
</comment>
<keyword evidence="4 5" id="KW-0539">Nucleus</keyword>
<reference evidence="9 10" key="1">
    <citation type="journal article" date="2015" name="Sci. Rep.">
        <title>Chromosome-level genome map provides insights into diverse defense mechanisms in the medicinal fungus Ganoderma sinense.</title>
        <authorList>
            <person name="Zhu Y."/>
            <person name="Xu J."/>
            <person name="Sun C."/>
            <person name="Zhou S."/>
            <person name="Xu H."/>
            <person name="Nelson D.R."/>
            <person name="Qian J."/>
            <person name="Song J."/>
            <person name="Luo H."/>
            <person name="Xiang L."/>
            <person name="Li Y."/>
            <person name="Xu Z."/>
            <person name="Ji A."/>
            <person name="Wang L."/>
            <person name="Lu S."/>
            <person name="Hayward A."/>
            <person name="Sun W."/>
            <person name="Li X."/>
            <person name="Schwartz D.C."/>
            <person name="Wang Y."/>
            <person name="Chen S."/>
        </authorList>
    </citation>
    <scope>NUCLEOTIDE SEQUENCE [LARGE SCALE GENOMIC DNA]</scope>
    <source>
        <strain evidence="9 10">ZZ0214-1</strain>
    </source>
</reference>
<keyword evidence="3 5" id="KW-0371">Homeobox</keyword>
<keyword evidence="2 5" id="KW-0238">DNA-binding</keyword>
<dbReference type="SUPFAM" id="SSF46689">
    <property type="entry name" value="Homeodomain-like"/>
    <property type="match status" value="1"/>
</dbReference>
<dbReference type="GO" id="GO:0005634">
    <property type="term" value="C:nucleus"/>
    <property type="evidence" value="ECO:0007669"/>
    <property type="project" value="UniProtKB-SubCell"/>
</dbReference>
<protein>
    <submittedName>
        <fullName evidence="9">Transcription factor</fullName>
    </submittedName>
</protein>
<proteinExistence type="predicted"/>
<comment type="caution">
    <text evidence="9">The sequence shown here is derived from an EMBL/GenBank/DDBJ whole genome shotgun (WGS) entry which is preliminary data.</text>
</comment>
<dbReference type="STRING" id="1077348.A0A2G8SDV9"/>
<dbReference type="GO" id="GO:0000978">
    <property type="term" value="F:RNA polymerase II cis-regulatory region sequence-specific DNA binding"/>
    <property type="evidence" value="ECO:0007669"/>
    <property type="project" value="TreeGrafter"/>
</dbReference>
<feature type="compositionally biased region" description="Basic and acidic residues" evidence="7">
    <location>
        <begin position="362"/>
        <end position="374"/>
    </location>
</feature>
<dbReference type="Gene3D" id="1.10.10.60">
    <property type="entry name" value="Homeodomain-like"/>
    <property type="match status" value="1"/>
</dbReference>